<dbReference type="Proteomes" id="UP000029443">
    <property type="component" value="Unassembled WGS sequence"/>
</dbReference>
<sequence>MAVCVEIDALGVVRSTGDLIENCQAFALVSAPEFSYISSFSMPTAEELLWLYTWGLGAILLPWSLGYAIGVAKKTINRV</sequence>
<evidence type="ECO:0000313" key="2">
    <source>
        <dbReference type="EMBL" id="KGD62911.1"/>
    </source>
</evidence>
<gene>
    <name evidence="2" type="ORF">T9A_00231</name>
</gene>
<keyword evidence="1" id="KW-0812">Transmembrane</keyword>
<feature type="transmembrane region" description="Helical" evidence="1">
    <location>
        <begin position="49"/>
        <end position="72"/>
    </location>
</feature>
<dbReference type="RefSeq" id="WP_035244396.1">
    <property type="nucleotide sequence ID" value="NZ_ARXU01000001.1"/>
</dbReference>
<keyword evidence="1" id="KW-1133">Transmembrane helix</keyword>
<organism evidence="2 3">
    <name type="scientific">Alcanivorax jadensis T9</name>
    <dbReference type="NCBI Taxonomy" id="1177181"/>
    <lineage>
        <taxon>Bacteria</taxon>
        <taxon>Pseudomonadati</taxon>
        <taxon>Pseudomonadota</taxon>
        <taxon>Gammaproteobacteria</taxon>
        <taxon>Oceanospirillales</taxon>
        <taxon>Alcanivoracaceae</taxon>
        <taxon>Alcanivorax</taxon>
    </lineage>
</organism>
<dbReference type="EMBL" id="ARXU01000001">
    <property type="protein sequence ID" value="KGD62911.1"/>
    <property type="molecule type" value="Genomic_DNA"/>
</dbReference>
<proteinExistence type="predicted"/>
<name>A0ABR4WH23_9GAMM</name>
<accession>A0ABR4WH23</accession>
<comment type="caution">
    <text evidence="2">The sequence shown here is derived from an EMBL/GenBank/DDBJ whole genome shotgun (WGS) entry which is preliminary data.</text>
</comment>
<evidence type="ECO:0000313" key="3">
    <source>
        <dbReference type="Proteomes" id="UP000029443"/>
    </source>
</evidence>
<protein>
    <submittedName>
        <fullName evidence="2">Uncharacterized protein</fullName>
    </submittedName>
</protein>
<keyword evidence="3" id="KW-1185">Reference proteome</keyword>
<reference evidence="2 3" key="1">
    <citation type="submission" date="2012-09" db="EMBL/GenBank/DDBJ databases">
        <title>Genome Sequence of alkane-degrading Bacterium Alcanivorax jadensis T9.</title>
        <authorList>
            <person name="Lai Q."/>
            <person name="Shao Z."/>
        </authorList>
    </citation>
    <scope>NUCLEOTIDE SEQUENCE [LARGE SCALE GENOMIC DNA]</scope>
    <source>
        <strain evidence="2 3">T9</strain>
    </source>
</reference>
<keyword evidence="1" id="KW-0472">Membrane</keyword>
<evidence type="ECO:0000256" key="1">
    <source>
        <dbReference type="SAM" id="Phobius"/>
    </source>
</evidence>